<feature type="signal peptide" evidence="1">
    <location>
        <begin position="1"/>
        <end position="28"/>
    </location>
</feature>
<dbReference type="KEGG" id="ppsc:EHS13_24015"/>
<keyword evidence="3" id="KW-1185">Reference proteome</keyword>
<protein>
    <submittedName>
        <fullName evidence="2">Uncharacterized protein</fullName>
    </submittedName>
</protein>
<dbReference type="Proteomes" id="UP000426246">
    <property type="component" value="Chromosome"/>
</dbReference>
<proteinExistence type="predicted"/>
<dbReference type="EMBL" id="CP034235">
    <property type="protein sequence ID" value="QGQ97732.1"/>
    <property type="molecule type" value="Genomic_DNA"/>
</dbReference>
<organism evidence="2 3">
    <name type="scientific">Paenibacillus psychroresistens</name>
    <dbReference type="NCBI Taxonomy" id="1778678"/>
    <lineage>
        <taxon>Bacteria</taxon>
        <taxon>Bacillati</taxon>
        <taxon>Bacillota</taxon>
        <taxon>Bacilli</taxon>
        <taxon>Bacillales</taxon>
        <taxon>Paenibacillaceae</taxon>
        <taxon>Paenibacillus</taxon>
    </lineage>
</organism>
<sequence length="101" mass="11352">MYRKIICSLLLGCALLMGMTMGSVNVYATDNNQLFHVPTSETSELWSVTLGEPILDRPNMAKPIPNVADVYSLTIKKKEEKAYNVRVEAYRSEPNSQTKLN</sequence>
<evidence type="ECO:0000256" key="1">
    <source>
        <dbReference type="SAM" id="SignalP"/>
    </source>
</evidence>
<dbReference type="RefSeq" id="WP_155702834.1">
    <property type="nucleotide sequence ID" value="NZ_CP034235.1"/>
</dbReference>
<evidence type="ECO:0000313" key="3">
    <source>
        <dbReference type="Proteomes" id="UP000426246"/>
    </source>
</evidence>
<dbReference type="AlphaFoldDB" id="A0A6B8RPW1"/>
<accession>A0A6B8RPW1</accession>
<dbReference type="OrthoDB" id="337762at2"/>
<evidence type="ECO:0000313" key="2">
    <source>
        <dbReference type="EMBL" id="QGQ97732.1"/>
    </source>
</evidence>
<name>A0A6B8RPW1_9BACL</name>
<feature type="chain" id="PRO_5025689762" evidence="1">
    <location>
        <begin position="29"/>
        <end position="101"/>
    </location>
</feature>
<reference evidence="3" key="1">
    <citation type="submission" date="2018-11" db="EMBL/GenBank/DDBJ databases">
        <title>Complete genome sequence of Paenibacillus sp. ML311-T8.</title>
        <authorList>
            <person name="Nam Y.-D."/>
            <person name="Kang J."/>
            <person name="Chung W.-H."/>
            <person name="Park Y.S."/>
        </authorList>
    </citation>
    <scope>NUCLEOTIDE SEQUENCE [LARGE SCALE GENOMIC DNA]</scope>
    <source>
        <strain evidence="3">ML311-T8</strain>
    </source>
</reference>
<keyword evidence="1" id="KW-0732">Signal</keyword>
<gene>
    <name evidence="2" type="ORF">EHS13_24015</name>
</gene>